<protein>
    <recommendedName>
        <fullName evidence="4">Large ribosomal subunit protein bL9</fullName>
    </recommendedName>
</protein>
<feature type="domain" description="Ribosomal protein L9" evidence="6">
    <location>
        <begin position="3"/>
        <end position="49"/>
    </location>
</feature>
<proteinExistence type="inferred from homology"/>
<evidence type="ECO:0000256" key="2">
    <source>
        <dbReference type="ARBA" id="ARBA00022980"/>
    </source>
</evidence>
<evidence type="ECO:0000259" key="6">
    <source>
        <dbReference type="Pfam" id="PF01281"/>
    </source>
</evidence>
<dbReference type="EMBL" id="ATBP01001065">
    <property type="protein sequence ID" value="ETR68125.1"/>
    <property type="molecule type" value="Genomic_DNA"/>
</dbReference>
<evidence type="ECO:0000313" key="8">
    <source>
        <dbReference type="Proteomes" id="UP000189670"/>
    </source>
</evidence>
<dbReference type="InterPro" id="IPR036935">
    <property type="entry name" value="Ribosomal_bL9_N_sf"/>
</dbReference>
<dbReference type="Pfam" id="PF01281">
    <property type="entry name" value="Ribosomal_L9_N"/>
    <property type="match status" value="1"/>
</dbReference>
<dbReference type="InterPro" id="IPR020594">
    <property type="entry name" value="Ribosomal_bL9_bac/chp"/>
</dbReference>
<accession>A0A1V1P045</accession>
<evidence type="ECO:0000313" key="7">
    <source>
        <dbReference type="EMBL" id="ETR68125.1"/>
    </source>
</evidence>
<gene>
    <name evidence="7" type="ORF">OMM_10852</name>
</gene>
<keyword evidence="5" id="KW-0175">Coiled coil</keyword>
<dbReference type="GO" id="GO:1990904">
    <property type="term" value="C:ribonucleoprotein complex"/>
    <property type="evidence" value="ECO:0007669"/>
    <property type="project" value="UniProtKB-KW"/>
</dbReference>
<dbReference type="SUPFAM" id="SSF55658">
    <property type="entry name" value="L9 N-domain-like"/>
    <property type="match status" value="1"/>
</dbReference>
<dbReference type="InterPro" id="IPR020070">
    <property type="entry name" value="Ribosomal_bL9_N"/>
</dbReference>
<dbReference type="GO" id="GO:0005840">
    <property type="term" value="C:ribosome"/>
    <property type="evidence" value="ECO:0007669"/>
    <property type="project" value="UniProtKB-KW"/>
</dbReference>
<dbReference type="Proteomes" id="UP000189670">
    <property type="component" value="Unassembled WGS sequence"/>
</dbReference>
<dbReference type="GO" id="GO:0003735">
    <property type="term" value="F:structural constituent of ribosome"/>
    <property type="evidence" value="ECO:0007669"/>
    <property type="project" value="InterPro"/>
</dbReference>
<keyword evidence="2 7" id="KW-0689">Ribosomal protein</keyword>
<evidence type="ECO:0000256" key="4">
    <source>
        <dbReference type="ARBA" id="ARBA00035292"/>
    </source>
</evidence>
<dbReference type="GO" id="GO:0006412">
    <property type="term" value="P:translation"/>
    <property type="evidence" value="ECO:0007669"/>
    <property type="project" value="InterPro"/>
</dbReference>
<dbReference type="Gene3D" id="3.40.5.10">
    <property type="entry name" value="Ribosomal protein L9, N-terminal domain"/>
    <property type="match status" value="1"/>
</dbReference>
<dbReference type="InterPro" id="IPR000244">
    <property type="entry name" value="Ribosomal_bL9"/>
</dbReference>
<reference evidence="8" key="1">
    <citation type="submission" date="2012-11" db="EMBL/GenBank/DDBJ databases">
        <authorList>
            <person name="Lucero-Rivera Y.E."/>
            <person name="Tovar-Ramirez D."/>
        </authorList>
    </citation>
    <scope>NUCLEOTIDE SEQUENCE [LARGE SCALE GENOMIC DNA]</scope>
    <source>
        <strain evidence="8">Araruama</strain>
    </source>
</reference>
<evidence type="ECO:0000256" key="3">
    <source>
        <dbReference type="ARBA" id="ARBA00023274"/>
    </source>
</evidence>
<dbReference type="NCBIfam" id="TIGR00158">
    <property type="entry name" value="L9"/>
    <property type="match status" value="1"/>
</dbReference>
<evidence type="ECO:0000256" key="5">
    <source>
        <dbReference type="SAM" id="Coils"/>
    </source>
</evidence>
<comment type="caution">
    <text evidence="7">The sequence shown here is derived from an EMBL/GenBank/DDBJ whole genome shotgun (WGS) entry which is preliminary data.</text>
</comment>
<comment type="similarity">
    <text evidence="1">Belongs to the bacterial ribosomal protein bL9 family.</text>
</comment>
<dbReference type="PANTHER" id="PTHR21368">
    <property type="entry name" value="50S RIBOSOMAL PROTEIN L9"/>
    <property type="match status" value="1"/>
</dbReference>
<organism evidence="7 8">
    <name type="scientific">Candidatus Magnetoglobus multicellularis str. Araruama</name>
    <dbReference type="NCBI Taxonomy" id="890399"/>
    <lineage>
        <taxon>Bacteria</taxon>
        <taxon>Pseudomonadati</taxon>
        <taxon>Thermodesulfobacteriota</taxon>
        <taxon>Desulfobacteria</taxon>
        <taxon>Desulfobacterales</taxon>
        <taxon>Desulfobacteraceae</taxon>
        <taxon>Candidatus Magnetoglobus</taxon>
    </lineage>
</organism>
<evidence type="ECO:0000256" key="1">
    <source>
        <dbReference type="ARBA" id="ARBA00010605"/>
    </source>
</evidence>
<dbReference type="InterPro" id="IPR009027">
    <property type="entry name" value="Ribosomal_bL9/RNase_H1_N"/>
</dbReference>
<name>A0A1V1P045_9BACT</name>
<dbReference type="AlphaFoldDB" id="A0A1V1P045"/>
<keyword evidence="3" id="KW-0687">Ribonucleoprotein</keyword>
<sequence length="98" mass="11063">MMVEIILTQDDMILGEKGNVVSVAAGYARNKLIPSKKAVYATPSNIKHYQDIAKAQTKKIAKLKELEEKIKNKIETQILTFKVKAGENKNYLDLLLMK</sequence>
<feature type="coiled-coil region" evidence="5">
    <location>
        <begin position="46"/>
        <end position="73"/>
    </location>
</feature>